<evidence type="ECO:0000313" key="1">
    <source>
        <dbReference type="EMBL" id="QPG07505.1"/>
    </source>
</evidence>
<dbReference type="EMBL" id="CP064820">
    <property type="protein sequence ID" value="QPG07505.1"/>
    <property type="molecule type" value="Genomic_DNA"/>
</dbReference>
<accession>A0A7S9HER3</accession>
<sequence>MKKAKMLASITADTSRIESKISALLEVLPENVPDKLIDMVTCLIGDIRFVNDPPAVGTGGSFDILYTLDFDSAAYSEVMAAAGALKVNLAH</sequence>
<organism evidence="1 2">
    <name type="scientific">Klebsiella pneumoniae subsp. pneumoniae</name>
    <dbReference type="NCBI Taxonomy" id="72407"/>
    <lineage>
        <taxon>Bacteria</taxon>
        <taxon>Pseudomonadati</taxon>
        <taxon>Pseudomonadota</taxon>
        <taxon>Gammaproteobacteria</taxon>
        <taxon>Enterobacterales</taxon>
        <taxon>Enterobacteriaceae</taxon>
        <taxon>Klebsiella/Raoultella group</taxon>
        <taxon>Klebsiella</taxon>
        <taxon>Klebsiella pneumoniae complex</taxon>
    </lineage>
</organism>
<evidence type="ECO:0000313" key="2">
    <source>
        <dbReference type="Proteomes" id="UP000594592"/>
    </source>
</evidence>
<name>A0A7S9HER3_KLEPN</name>
<proteinExistence type="predicted"/>
<reference evidence="1 2" key="1">
    <citation type="submission" date="2020-11" db="EMBL/GenBank/DDBJ databases">
        <title>Whole Genome sequence of MDR strain of Klebsiella pneumoniae K219 isolated from sputum.</title>
        <authorList>
            <person name="Aditi B.P."/>
            <person name="Mahalakshmi K."/>
            <person name="Naveen Kumar V."/>
        </authorList>
    </citation>
    <scope>NUCLEOTIDE SEQUENCE [LARGE SCALE GENOMIC DNA]</scope>
    <source>
        <strain evidence="1 2">K219</strain>
    </source>
</reference>
<dbReference type="AlphaFoldDB" id="A0A7S9HER3"/>
<dbReference type="Proteomes" id="UP000594592">
    <property type="component" value="Chromosome"/>
</dbReference>
<gene>
    <name evidence="1" type="ORF">IUJ34_23095</name>
</gene>
<protein>
    <submittedName>
        <fullName evidence="1">Uncharacterized protein</fullName>
    </submittedName>
</protein>